<accession>A0A8J5C8U0</accession>
<keyword evidence="1" id="KW-0808">Transferase</keyword>
<dbReference type="Gene3D" id="3.30.420.10">
    <property type="entry name" value="Ribonuclease H-like superfamily/Ribonuclease H"/>
    <property type="match status" value="1"/>
</dbReference>
<dbReference type="Proteomes" id="UP000734854">
    <property type="component" value="Unassembled WGS sequence"/>
</dbReference>
<evidence type="ECO:0000256" key="4">
    <source>
        <dbReference type="ARBA" id="ARBA00022759"/>
    </source>
</evidence>
<dbReference type="GO" id="GO:0016787">
    <property type="term" value="F:hydrolase activity"/>
    <property type="evidence" value="ECO:0007669"/>
    <property type="project" value="UniProtKB-KW"/>
</dbReference>
<keyword evidence="6" id="KW-0695">RNA-directed DNA polymerase</keyword>
<dbReference type="GO" id="GO:0003964">
    <property type="term" value="F:RNA-directed DNA polymerase activity"/>
    <property type="evidence" value="ECO:0007669"/>
    <property type="project" value="UniProtKB-KW"/>
</dbReference>
<evidence type="ECO:0000259" key="7">
    <source>
        <dbReference type="Pfam" id="PF17917"/>
    </source>
</evidence>
<dbReference type="AlphaFoldDB" id="A0A8J5C8U0"/>
<evidence type="ECO:0000256" key="5">
    <source>
        <dbReference type="ARBA" id="ARBA00022801"/>
    </source>
</evidence>
<dbReference type="InterPro" id="IPR041373">
    <property type="entry name" value="RT_RNaseH"/>
</dbReference>
<evidence type="ECO:0000256" key="1">
    <source>
        <dbReference type="ARBA" id="ARBA00022679"/>
    </source>
</evidence>
<keyword evidence="3" id="KW-0540">Nuclease</keyword>
<gene>
    <name evidence="8" type="ORF">ZIOFF_071831</name>
</gene>
<name>A0A8J5C8U0_ZINOF</name>
<dbReference type="SUPFAM" id="SSF56672">
    <property type="entry name" value="DNA/RNA polymerases"/>
    <property type="match status" value="1"/>
</dbReference>
<evidence type="ECO:0000313" key="9">
    <source>
        <dbReference type="Proteomes" id="UP000734854"/>
    </source>
</evidence>
<evidence type="ECO:0000256" key="6">
    <source>
        <dbReference type="ARBA" id="ARBA00022918"/>
    </source>
</evidence>
<dbReference type="InterPro" id="IPR036397">
    <property type="entry name" value="RNaseH_sf"/>
</dbReference>
<dbReference type="GO" id="GO:0004519">
    <property type="term" value="F:endonuclease activity"/>
    <property type="evidence" value="ECO:0007669"/>
    <property type="project" value="UniProtKB-KW"/>
</dbReference>
<sequence length="300" mass="34032">MFLWMEDPGFTGLGQFFVLLQEMIRPARCRDAVVFGLEWSCFKVSSIWVSIRRSFSVCVHGPVKAMIKELPDLTIPPAQCYMLIETDGCMEGWGDICKWKLQKHDSRVEEKICAYASGKFSPPKSTIDAEIHAVMNSLNNFKIYYLDKEELLIRTDCQAIISFFNKSAQNKPSRVRWIAFTDFITGLGIPVQFQHIEGKDNLLADALSRLLCVLIGPWTHTEKDLLMLTQMEETLKQLDSKPNTTASRHLAGLIISWNSTKNWPNPVKLGSSIQRNMTKEPTWKILNGQPQETSLIASGS</sequence>
<organism evidence="8 9">
    <name type="scientific">Zingiber officinale</name>
    <name type="common">Ginger</name>
    <name type="synonym">Amomum zingiber</name>
    <dbReference type="NCBI Taxonomy" id="94328"/>
    <lineage>
        <taxon>Eukaryota</taxon>
        <taxon>Viridiplantae</taxon>
        <taxon>Streptophyta</taxon>
        <taxon>Embryophyta</taxon>
        <taxon>Tracheophyta</taxon>
        <taxon>Spermatophyta</taxon>
        <taxon>Magnoliopsida</taxon>
        <taxon>Liliopsida</taxon>
        <taxon>Zingiberales</taxon>
        <taxon>Zingiberaceae</taxon>
        <taxon>Zingiber</taxon>
    </lineage>
</organism>
<keyword evidence="5" id="KW-0378">Hydrolase</keyword>
<dbReference type="GO" id="GO:0003676">
    <property type="term" value="F:nucleic acid binding"/>
    <property type="evidence" value="ECO:0007669"/>
    <property type="project" value="InterPro"/>
</dbReference>
<feature type="domain" description="Reverse transcriptase RNase H-like" evidence="7">
    <location>
        <begin position="82"/>
        <end position="180"/>
    </location>
</feature>
<keyword evidence="2" id="KW-0548">Nucleotidyltransferase</keyword>
<keyword evidence="4" id="KW-0255">Endonuclease</keyword>
<comment type="caution">
    <text evidence="8">The sequence shown here is derived from an EMBL/GenBank/DDBJ whole genome shotgun (WGS) entry which is preliminary data.</text>
</comment>
<dbReference type="Pfam" id="PF17917">
    <property type="entry name" value="RT_RNaseH"/>
    <property type="match status" value="1"/>
</dbReference>
<reference evidence="8 9" key="1">
    <citation type="submission" date="2020-08" db="EMBL/GenBank/DDBJ databases">
        <title>Plant Genome Project.</title>
        <authorList>
            <person name="Zhang R.-G."/>
        </authorList>
    </citation>
    <scope>NUCLEOTIDE SEQUENCE [LARGE SCALE GENOMIC DNA]</scope>
    <source>
        <tissue evidence="8">Rhizome</tissue>
    </source>
</reference>
<protein>
    <recommendedName>
        <fullName evidence="7">Reverse transcriptase RNase H-like domain-containing protein</fullName>
    </recommendedName>
</protein>
<dbReference type="InterPro" id="IPR043502">
    <property type="entry name" value="DNA/RNA_pol_sf"/>
</dbReference>
<proteinExistence type="predicted"/>
<evidence type="ECO:0000313" key="8">
    <source>
        <dbReference type="EMBL" id="KAG6470754.1"/>
    </source>
</evidence>
<keyword evidence="9" id="KW-1185">Reference proteome</keyword>
<evidence type="ECO:0000256" key="3">
    <source>
        <dbReference type="ARBA" id="ARBA00022722"/>
    </source>
</evidence>
<dbReference type="EMBL" id="JACMSC010000021">
    <property type="protein sequence ID" value="KAG6470754.1"/>
    <property type="molecule type" value="Genomic_DNA"/>
</dbReference>
<evidence type="ECO:0000256" key="2">
    <source>
        <dbReference type="ARBA" id="ARBA00022695"/>
    </source>
</evidence>